<accession>A0A6L2MKJ0</accession>
<evidence type="ECO:0000259" key="1">
    <source>
        <dbReference type="Pfam" id="PF03732"/>
    </source>
</evidence>
<sequence>MTTPSAVRIMKTRTNTLRKFLRFFDLFHIPNITQDQVMLRAFHMSLTGAANHWVRNKLFGSITTWEDLKIKFLSKYCPPACTAKKMEEINNFQQESNETLYQARERYKELLMKCPQHYLTEMQEVILFYNGLDVQTRQILDSKAIQAQLNNIEREIKKVNEKVYATQVGCKQCKRPHYTKDCPLKEEGASISVMPLSTYLNLGLGELAHTKLTVELAYRTMKYPRGIAKNVLVGIGKFGFSVDFIILDIPEDVKLPLILGRPFLCTAHAKIDVFKKKIALRVGDEKIIFKSVKHVSSLIKRLYMLSLKERMKLDLEARLMRKTLVLNISLYPLYGGFIKLNDLNVTLELRRDQVDNLMPTIKEVVENIDSYRDQDTRDIILGEPFYKASCMEERRFDGLMTIYNGSDNVTYQMNLVSVPKAQKFLQGVLNLGPEYDRDAKMEEWLTRGHISDLAAKKSIKLAKYRSSGLQYAIVVMLEYRRIRKEYRPSLKNDMPPRDK</sequence>
<dbReference type="Gene3D" id="2.40.70.10">
    <property type="entry name" value="Acid Proteases"/>
    <property type="match status" value="1"/>
</dbReference>
<evidence type="ECO:0000313" key="2">
    <source>
        <dbReference type="EMBL" id="GEU74508.1"/>
    </source>
</evidence>
<dbReference type="CDD" id="cd00303">
    <property type="entry name" value="retropepsin_like"/>
    <property type="match status" value="1"/>
</dbReference>
<gene>
    <name evidence="2" type="ORF">Tci_046486</name>
</gene>
<feature type="domain" description="Retrotransposon gag" evidence="1">
    <location>
        <begin position="41"/>
        <end position="133"/>
    </location>
</feature>
<dbReference type="InterPro" id="IPR021109">
    <property type="entry name" value="Peptidase_aspartic_dom_sf"/>
</dbReference>
<name>A0A6L2MKJ0_TANCI</name>
<dbReference type="PANTHER" id="PTHR33067">
    <property type="entry name" value="RNA-DIRECTED DNA POLYMERASE-RELATED"/>
    <property type="match status" value="1"/>
</dbReference>
<dbReference type="InterPro" id="IPR005162">
    <property type="entry name" value="Retrotrans_gag_dom"/>
</dbReference>
<dbReference type="AlphaFoldDB" id="A0A6L2MKJ0"/>
<dbReference type="EMBL" id="BKCJ010006899">
    <property type="protein sequence ID" value="GEU74508.1"/>
    <property type="molecule type" value="Genomic_DNA"/>
</dbReference>
<dbReference type="PANTHER" id="PTHR33067:SF31">
    <property type="entry name" value="RNA-DIRECTED DNA POLYMERASE"/>
    <property type="match status" value="1"/>
</dbReference>
<protein>
    <recommendedName>
        <fullName evidence="1">Retrotransposon gag domain-containing protein</fullName>
    </recommendedName>
</protein>
<comment type="caution">
    <text evidence="2">The sequence shown here is derived from an EMBL/GenBank/DDBJ whole genome shotgun (WGS) entry which is preliminary data.</text>
</comment>
<dbReference type="Pfam" id="PF08284">
    <property type="entry name" value="RVP_2"/>
    <property type="match status" value="1"/>
</dbReference>
<proteinExistence type="predicted"/>
<dbReference type="Pfam" id="PF03732">
    <property type="entry name" value="Retrotrans_gag"/>
    <property type="match status" value="1"/>
</dbReference>
<reference evidence="2" key="1">
    <citation type="journal article" date="2019" name="Sci. Rep.">
        <title>Draft genome of Tanacetum cinerariifolium, the natural source of mosquito coil.</title>
        <authorList>
            <person name="Yamashiro T."/>
            <person name="Shiraishi A."/>
            <person name="Satake H."/>
            <person name="Nakayama K."/>
        </authorList>
    </citation>
    <scope>NUCLEOTIDE SEQUENCE</scope>
</reference>
<organism evidence="2">
    <name type="scientific">Tanacetum cinerariifolium</name>
    <name type="common">Dalmatian daisy</name>
    <name type="synonym">Chrysanthemum cinerariifolium</name>
    <dbReference type="NCBI Taxonomy" id="118510"/>
    <lineage>
        <taxon>Eukaryota</taxon>
        <taxon>Viridiplantae</taxon>
        <taxon>Streptophyta</taxon>
        <taxon>Embryophyta</taxon>
        <taxon>Tracheophyta</taxon>
        <taxon>Spermatophyta</taxon>
        <taxon>Magnoliopsida</taxon>
        <taxon>eudicotyledons</taxon>
        <taxon>Gunneridae</taxon>
        <taxon>Pentapetalae</taxon>
        <taxon>asterids</taxon>
        <taxon>campanulids</taxon>
        <taxon>Asterales</taxon>
        <taxon>Asteraceae</taxon>
        <taxon>Asteroideae</taxon>
        <taxon>Anthemideae</taxon>
        <taxon>Anthemidinae</taxon>
        <taxon>Tanacetum</taxon>
    </lineage>
</organism>